<gene>
    <name evidence="2" type="ORF">AVDCRST_MAG48-3684</name>
</gene>
<dbReference type="InterPro" id="IPR036291">
    <property type="entry name" value="NAD(P)-bd_dom_sf"/>
</dbReference>
<reference evidence="2" key="1">
    <citation type="submission" date="2020-02" db="EMBL/GenBank/DDBJ databases">
        <authorList>
            <person name="Meier V. D."/>
        </authorList>
    </citation>
    <scope>NUCLEOTIDE SEQUENCE</scope>
    <source>
        <strain evidence="2">AVDCRST_MAG48</strain>
    </source>
</reference>
<name>A0A6J4LTW0_9ACTN</name>
<dbReference type="SUPFAM" id="SSF51735">
    <property type="entry name" value="NAD(P)-binding Rossmann-fold domains"/>
    <property type="match status" value="1"/>
</dbReference>
<dbReference type="InterPro" id="IPR016040">
    <property type="entry name" value="NAD(P)-bd_dom"/>
</dbReference>
<evidence type="ECO:0000259" key="1">
    <source>
        <dbReference type="Pfam" id="PF13460"/>
    </source>
</evidence>
<organism evidence="2">
    <name type="scientific">uncultured Friedmanniella sp</name>
    <dbReference type="NCBI Taxonomy" id="335381"/>
    <lineage>
        <taxon>Bacteria</taxon>
        <taxon>Bacillati</taxon>
        <taxon>Actinomycetota</taxon>
        <taxon>Actinomycetes</taxon>
        <taxon>Propionibacteriales</taxon>
        <taxon>Nocardioidaceae</taxon>
        <taxon>Friedmanniella</taxon>
        <taxon>environmental samples</taxon>
    </lineage>
</organism>
<dbReference type="EMBL" id="CADCTS010000515">
    <property type="protein sequence ID" value="CAA9341747.1"/>
    <property type="molecule type" value="Genomic_DNA"/>
</dbReference>
<dbReference type="Gene3D" id="3.40.50.720">
    <property type="entry name" value="NAD(P)-binding Rossmann-like Domain"/>
    <property type="match status" value="1"/>
</dbReference>
<evidence type="ECO:0000313" key="2">
    <source>
        <dbReference type="EMBL" id="CAA9341747.1"/>
    </source>
</evidence>
<protein>
    <recommendedName>
        <fullName evidence="1">NAD(P)-binding domain-containing protein</fullName>
    </recommendedName>
</protein>
<feature type="domain" description="NAD(P)-binding" evidence="1">
    <location>
        <begin position="7"/>
        <end position="193"/>
    </location>
</feature>
<sequence length="210" mass="21293">MRIVVLGAAGGVGRRVVSLAAAAGHEVVAAARTPPQAAPSVRPVVVDVRDPEAVRGAVSGADAVLWCVGVTGGSGGDVGRTGLAHVVAAAAETGVGRVVTVSGAGVTLPDDRKGPGARLVSALTRRFARDLVEDKQGEHDVLAASGLRWTEVRPPRLVDGDPTSRWRLVEEAPGLTAAPVSRGDVAAAMLDLAGSDGWVRQSPFLVLGGR</sequence>
<dbReference type="AlphaFoldDB" id="A0A6J4LTW0"/>
<accession>A0A6J4LTW0</accession>
<dbReference type="Pfam" id="PF13460">
    <property type="entry name" value="NAD_binding_10"/>
    <property type="match status" value="1"/>
</dbReference>
<dbReference type="PANTHER" id="PTHR15020:SF50">
    <property type="entry name" value="UPF0659 PROTEIN YMR090W"/>
    <property type="match status" value="1"/>
</dbReference>
<proteinExistence type="predicted"/>
<dbReference type="PANTHER" id="PTHR15020">
    <property type="entry name" value="FLAVIN REDUCTASE-RELATED"/>
    <property type="match status" value="1"/>
</dbReference>